<sequence length="373" mass="43304">MEPLKGLKKKEFAIKWGLDHTLPKDKWRTEVKKADQYCKWHTEGVGAGTKYYIDEIYEVIQERVHGNTGIEPVNKGVIDKNSLKYKLAFTLISLSAQSDTMDANHHAKRAYAVMLGCDFENLKHAGNIFKDKELCEMDAVDRFTMKLVNNHGKSLNGRLDQAFDLIEKGIFEGVTLDKRMYVATFKNGHHEANELEELYPLYQDARTTAEKIVNERYGTYLYYVMKMNLINEVYLNLIEDTDIYKPLYDNEISYFYNKYAVIGSMNKTEVVHDYEALDYDGSDLDIDYDSIELADEFKCDFIEHREELAVRAVRKFVDSGTIGITCENRLNEFAVDFTELLFNDYNAHVFNERYKQLMIDVRQIENTGFGIAV</sequence>
<dbReference type="RefSeq" id="WP_335962243.1">
    <property type="nucleotide sequence ID" value="NZ_JAXBLX010000026.1"/>
</dbReference>
<accession>A0ABV6K943</accession>
<evidence type="ECO:0000313" key="2">
    <source>
        <dbReference type="Proteomes" id="UP001589838"/>
    </source>
</evidence>
<dbReference type="Proteomes" id="UP001589838">
    <property type="component" value="Unassembled WGS sequence"/>
</dbReference>
<keyword evidence="2" id="KW-1185">Reference proteome</keyword>
<reference evidence="1 2" key="1">
    <citation type="submission" date="2024-09" db="EMBL/GenBank/DDBJ databases">
        <authorList>
            <person name="Sun Q."/>
            <person name="Mori K."/>
        </authorList>
    </citation>
    <scope>NUCLEOTIDE SEQUENCE [LARGE SCALE GENOMIC DNA]</scope>
    <source>
        <strain evidence="1 2">NCAIM B.02610</strain>
    </source>
</reference>
<dbReference type="EMBL" id="JBHLUX010000008">
    <property type="protein sequence ID" value="MFC0469565.1"/>
    <property type="molecule type" value="Genomic_DNA"/>
</dbReference>
<evidence type="ECO:0000313" key="1">
    <source>
        <dbReference type="EMBL" id="MFC0469565.1"/>
    </source>
</evidence>
<gene>
    <name evidence="1" type="ORF">ACFFHM_03240</name>
</gene>
<proteinExistence type="predicted"/>
<protein>
    <submittedName>
        <fullName evidence="1">Uncharacterized protein</fullName>
    </submittedName>
</protein>
<name>A0ABV6K943_9BACI</name>
<organism evidence="1 2">
    <name type="scientific">Halalkalibacter kiskunsagensis</name>
    <dbReference type="NCBI Taxonomy" id="1548599"/>
    <lineage>
        <taxon>Bacteria</taxon>
        <taxon>Bacillati</taxon>
        <taxon>Bacillota</taxon>
        <taxon>Bacilli</taxon>
        <taxon>Bacillales</taxon>
        <taxon>Bacillaceae</taxon>
        <taxon>Halalkalibacter</taxon>
    </lineage>
</organism>
<comment type="caution">
    <text evidence="1">The sequence shown here is derived from an EMBL/GenBank/DDBJ whole genome shotgun (WGS) entry which is preliminary data.</text>
</comment>